<feature type="region of interest" description="Disordered" evidence="2">
    <location>
        <begin position="449"/>
        <end position="468"/>
    </location>
</feature>
<feature type="compositionally biased region" description="Basic residues" evidence="2">
    <location>
        <begin position="229"/>
        <end position="240"/>
    </location>
</feature>
<dbReference type="Gene3D" id="3.30.160.60">
    <property type="entry name" value="Classic Zinc Finger"/>
    <property type="match status" value="2"/>
</dbReference>
<dbReference type="GO" id="GO:0006357">
    <property type="term" value="P:regulation of transcription by RNA polymerase II"/>
    <property type="evidence" value="ECO:0007669"/>
    <property type="project" value="TreeGrafter"/>
</dbReference>
<feature type="compositionally biased region" description="Acidic residues" evidence="2">
    <location>
        <begin position="1"/>
        <end position="12"/>
    </location>
</feature>
<feature type="region of interest" description="Disordered" evidence="2">
    <location>
        <begin position="119"/>
        <end position="298"/>
    </location>
</feature>
<protein>
    <recommendedName>
        <fullName evidence="3">C2H2-type domain-containing protein</fullName>
    </recommendedName>
</protein>
<dbReference type="EMBL" id="MU004235">
    <property type="protein sequence ID" value="KAF2669521.1"/>
    <property type="molecule type" value="Genomic_DNA"/>
</dbReference>
<dbReference type="OrthoDB" id="6077919at2759"/>
<dbReference type="InterPro" id="IPR036236">
    <property type="entry name" value="Znf_C2H2_sf"/>
</dbReference>
<reference evidence="4" key="1">
    <citation type="journal article" date="2020" name="Stud. Mycol.">
        <title>101 Dothideomycetes genomes: a test case for predicting lifestyles and emergence of pathogens.</title>
        <authorList>
            <person name="Haridas S."/>
            <person name="Albert R."/>
            <person name="Binder M."/>
            <person name="Bloem J."/>
            <person name="Labutti K."/>
            <person name="Salamov A."/>
            <person name="Andreopoulos B."/>
            <person name="Baker S."/>
            <person name="Barry K."/>
            <person name="Bills G."/>
            <person name="Bluhm B."/>
            <person name="Cannon C."/>
            <person name="Castanera R."/>
            <person name="Culley D."/>
            <person name="Daum C."/>
            <person name="Ezra D."/>
            <person name="Gonzalez J."/>
            <person name="Henrissat B."/>
            <person name="Kuo A."/>
            <person name="Liang C."/>
            <person name="Lipzen A."/>
            <person name="Lutzoni F."/>
            <person name="Magnuson J."/>
            <person name="Mondo S."/>
            <person name="Nolan M."/>
            <person name="Ohm R."/>
            <person name="Pangilinan J."/>
            <person name="Park H.-J."/>
            <person name="Ramirez L."/>
            <person name="Alfaro M."/>
            <person name="Sun H."/>
            <person name="Tritt A."/>
            <person name="Yoshinaga Y."/>
            <person name="Zwiers L.-H."/>
            <person name="Turgeon B."/>
            <person name="Goodwin S."/>
            <person name="Spatafora J."/>
            <person name="Crous P."/>
            <person name="Grigoriev I."/>
        </authorList>
    </citation>
    <scope>NUCLEOTIDE SEQUENCE</scope>
    <source>
        <strain evidence="4">CBS 115976</strain>
    </source>
</reference>
<evidence type="ECO:0000313" key="4">
    <source>
        <dbReference type="EMBL" id="KAF2669521.1"/>
    </source>
</evidence>
<gene>
    <name evidence="4" type="ORF">BT63DRAFT_440161</name>
</gene>
<dbReference type="PANTHER" id="PTHR46179">
    <property type="entry name" value="ZINC FINGER PROTEIN"/>
    <property type="match status" value="1"/>
</dbReference>
<organism evidence="4 5">
    <name type="scientific">Microthyrium microscopicum</name>
    <dbReference type="NCBI Taxonomy" id="703497"/>
    <lineage>
        <taxon>Eukaryota</taxon>
        <taxon>Fungi</taxon>
        <taxon>Dikarya</taxon>
        <taxon>Ascomycota</taxon>
        <taxon>Pezizomycotina</taxon>
        <taxon>Dothideomycetes</taxon>
        <taxon>Dothideomycetes incertae sedis</taxon>
        <taxon>Microthyriales</taxon>
        <taxon>Microthyriaceae</taxon>
        <taxon>Microthyrium</taxon>
    </lineage>
</organism>
<keyword evidence="5" id="KW-1185">Reference proteome</keyword>
<dbReference type="PANTHER" id="PTHR46179:SF19">
    <property type="entry name" value="C2H2 FINGER DOMAIN TRANSCRIPTION FACTOR (EUROFUNG)-RELATED"/>
    <property type="match status" value="1"/>
</dbReference>
<dbReference type="SUPFAM" id="SSF57667">
    <property type="entry name" value="beta-beta-alpha zinc fingers"/>
    <property type="match status" value="1"/>
</dbReference>
<evidence type="ECO:0000313" key="5">
    <source>
        <dbReference type="Proteomes" id="UP000799302"/>
    </source>
</evidence>
<dbReference type="Proteomes" id="UP000799302">
    <property type="component" value="Unassembled WGS sequence"/>
</dbReference>
<dbReference type="GO" id="GO:0008270">
    <property type="term" value="F:zinc ion binding"/>
    <property type="evidence" value="ECO:0007669"/>
    <property type="project" value="UniProtKB-KW"/>
</dbReference>
<dbReference type="AlphaFoldDB" id="A0A6A6UD65"/>
<dbReference type="InterPro" id="IPR051061">
    <property type="entry name" value="Zinc_finger_trans_reg"/>
</dbReference>
<evidence type="ECO:0000256" key="1">
    <source>
        <dbReference type="PROSITE-ProRule" id="PRU00042"/>
    </source>
</evidence>
<feature type="compositionally biased region" description="Basic and acidic residues" evidence="2">
    <location>
        <begin position="119"/>
        <end position="143"/>
    </location>
</feature>
<dbReference type="GO" id="GO:0005634">
    <property type="term" value="C:nucleus"/>
    <property type="evidence" value="ECO:0007669"/>
    <property type="project" value="TreeGrafter"/>
</dbReference>
<feature type="region of interest" description="Disordered" evidence="2">
    <location>
        <begin position="406"/>
        <end position="443"/>
    </location>
</feature>
<dbReference type="PROSITE" id="PS50157">
    <property type="entry name" value="ZINC_FINGER_C2H2_2"/>
    <property type="match status" value="1"/>
</dbReference>
<name>A0A6A6UD65_9PEZI</name>
<feature type="compositionally biased region" description="Polar residues" evidence="2">
    <location>
        <begin position="376"/>
        <end position="391"/>
    </location>
</feature>
<proteinExistence type="predicted"/>
<sequence length="624" mass="68576">MLEPGDPYDSDDPLAPSVEKLMPVRIQHSPERSPPRKKSIQAPARPSHIFKEAPSHGDRYLLSLLAPSRPDLAIEGGDKVLFDRRSASPDRKDIVEETKHEPVEEVVDWDEILHERSVAEQEQKAKEEEMKRKEFEREESEQKKKARVASLALFNETTDGTKKSPPIKFPDLITPSPRPFFEKPRSIQSKSLAPKPTKPNGLNIEHINTEYSRPRTETNPDFQNPPHTAHPRTGHIRSAQRRTSEPAIRSGSGTSELAMSSLGSHLMEPPTPDDRLPTIYSPTSPKQLGPISPPSQKLPSIGRMFEIAEKSQAEAAIIQSRQRQQSISSSSAITQPSPTFFGAPSPFPNTTGFAASPPAPIDTAATSPQEFGKTPASATSPRFNLPSSYRRSSNVSDIFHPLHSAGAASETHTSPSIFSPASQTGTSMTTPGEHGASSADTPRSVQHFQHPVTMGTPSASGDFPITSPESMRRASMSAMTLPLPNGASSPEAQHQGAGTYKCDFPGCTAAAFHTQYLLNSHTTVHSSSRPHYCPVQGCARSVTGSGFKRKNEMIRHQLVHESPGYVCPFCPEREHKYPRPDNLQRHVRVHHAEIQTGDRRLRAVLDKRTNIRGTGRRRKGSAFS</sequence>
<evidence type="ECO:0000256" key="2">
    <source>
        <dbReference type="SAM" id="MobiDB-lite"/>
    </source>
</evidence>
<feature type="domain" description="C2H2-type" evidence="3">
    <location>
        <begin position="500"/>
        <end position="530"/>
    </location>
</feature>
<evidence type="ECO:0000259" key="3">
    <source>
        <dbReference type="PROSITE" id="PS50157"/>
    </source>
</evidence>
<feature type="compositionally biased region" description="Polar residues" evidence="2">
    <location>
        <begin position="251"/>
        <end position="263"/>
    </location>
</feature>
<keyword evidence="1" id="KW-0479">Metal-binding</keyword>
<feature type="region of interest" description="Disordered" evidence="2">
    <location>
        <begin position="1"/>
        <end position="53"/>
    </location>
</feature>
<keyword evidence="1" id="KW-0863">Zinc-finger</keyword>
<accession>A0A6A6UD65</accession>
<feature type="region of interest" description="Disordered" evidence="2">
    <location>
        <begin position="316"/>
        <end position="391"/>
    </location>
</feature>
<dbReference type="InterPro" id="IPR013087">
    <property type="entry name" value="Znf_C2H2_type"/>
</dbReference>
<keyword evidence="1" id="KW-0862">Zinc</keyword>
<feature type="compositionally biased region" description="Polar residues" evidence="2">
    <location>
        <begin position="410"/>
        <end position="430"/>
    </location>
</feature>
<dbReference type="SMART" id="SM00355">
    <property type="entry name" value="ZnF_C2H2"/>
    <property type="match status" value="3"/>
</dbReference>
<feature type="compositionally biased region" description="Low complexity" evidence="2">
    <location>
        <begin position="316"/>
        <end position="339"/>
    </location>
</feature>